<keyword evidence="4" id="KW-0158">Chromosome</keyword>
<keyword evidence="8" id="KW-0227">DNA damage</keyword>
<evidence type="ECO:0000256" key="16">
    <source>
        <dbReference type="ARBA" id="ARBA00053797"/>
    </source>
</evidence>
<dbReference type="Gene3D" id="1.20.5.370">
    <property type="match status" value="1"/>
</dbReference>
<name>A0A8T2KHR5_9PIPI</name>
<dbReference type="EMBL" id="JAACNH010000001">
    <property type="protein sequence ID" value="KAG8456408.1"/>
    <property type="molecule type" value="Genomic_DNA"/>
</dbReference>
<evidence type="ECO:0000313" key="26">
    <source>
        <dbReference type="Proteomes" id="UP000812440"/>
    </source>
</evidence>
<dbReference type="GO" id="GO:0005958">
    <property type="term" value="C:DNA-dependent protein kinase-DNA ligase 4 complex"/>
    <property type="evidence" value="ECO:0007669"/>
    <property type="project" value="TreeGrafter"/>
</dbReference>
<organism evidence="25 26">
    <name type="scientific">Hymenochirus boettgeri</name>
    <name type="common">Congo dwarf clawed frog</name>
    <dbReference type="NCBI Taxonomy" id="247094"/>
    <lineage>
        <taxon>Eukaryota</taxon>
        <taxon>Metazoa</taxon>
        <taxon>Chordata</taxon>
        <taxon>Craniata</taxon>
        <taxon>Vertebrata</taxon>
        <taxon>Euteleostomi</taxon>
        <taxon>Amphibia</taxon>
        <taxon>Batrachia</taxon>
        <taxon>Anura</taxon>
        <taxon>Pipoidea</taxon>
        <taxon>Pipidae</taxon>
        <taxon>Pipinae</taxon>
        <taxon>Hymenochirus</taxon>
    </lineage>
</organism>
<gene>
    <name evidence="25" type="ORF">GDO86_002260</name>
</gene>
<evidence type="ECO:0000256" key="18">
    <source>
        <dbReference type="ARBA" id="ARBA00068198"/>
    </source>
</evidence>
<evidence type="ECO:0000256" key="10">
    <source>
        <dbReference type="ARBA" id="ARBA00023054"/>
    </source>
</evidence>
<sequence>METKIRKIDMVSYSGAIYFLKVAWNEDLGNGFTLALSNGQSAWTGEVSKEDIFQEAKDMELERSKYVDELRRALIITSVPTNKYNFDLIEDGENSDYYHFTYEKKLKEVAFKLGSAKLKTVQNPAEVVKEMINYCLDCTVEIYSRNEHLQKENERLQCDWNDMYEQLQKFVNSKEELEQQLYTQFTCVLNEKKAKIRSLAEKLSEAQEKLKQRSENSAPVNTVTISEMKYADYSGSTDEEQDKPAATIDTASTSRRRSLISSPDDAPDIAPSRKRRQRGLKGFYTDIKVKGEKTTEENKQRCSPVPPKADDKDLSGERTSFQTAKSAPDAEDLFSDI</sequence>
<evidence type="ECO:0000256" key="8">
    <source>
        <dbReference type="ARBA" id="ARBA00022763"/>
    </source>
</evidence>
<dbReference type="InterPro" id="IPR053961">
    <property type="entry name" value="XRCC4_N"/>
</dbReference>
<dbReference type="InterPro" id="IPR010585">
    <property type="entry name" value="DNA_repair_prot_XRCC4"/>
</dbReference>
<feature type="domain" description="XRCC4 coiled-coil" evidence="23">
    <location>
        <begin position="122"/>
        <end position="199"/>
    </location>
</feature>
<dbReference type="InterPro" id="IPR009089">
    <property type="entry name" value="XRCC4_N_sf"/>
</dbReference>
<dbReference type="FunFam" id="2.170.210.10:FF:000002">
    <property type="entry name" value="DNA repair protein XRCC4"/>
    <property type="match status" value="1"/>
</dbReference>
<keyword evidence="10 20" id="KW-0175">Coiled coil</keyword>
<comment type="subunit">
    <text evidence="17">Interacts with XKR4; interacts with the processed form of XKR4, which is cleaved by caspase.</text>
</comment>
<evidence type="ECO:0000256" key="3">
    <source>
        <dbReference type="ARBA" id="ARBA00004496"/>
    </source>
</evidence>
<evidence type="ECO:0000256" key="12">
    <source>
        <dbReference type="ARBA" id="ARBA00023172"/>
    </source>
</evidence>
<evidence type="ECO:0000256" key="2">
    <source>
        <dbReference type="ARBA" id="ARBA00004286"/>
    </source>
</evidence>
<evidence type="ECO:0000259" key="22">
    <source>
        <dbReference type="Pfam" id="PF06632"/>
    </source>
</evidence>
<keyword evidence="11" id="KW-0238">DNA-binding</keyword>
<comment type="similarity">
    <text evidence="15">Belongs to the XRCC4-XLF family. XRCC4 subfamily.</text>
</comment>
<evidence type="ECO:0000256" key="4">
    <source>
        <dbReference type="ARBA" id="ARBA00022454"/>
    </source>
</evidence>
<dbReference type="PANTHER" id="PTHR28559">
    <property type="entry name" value="DNA REPAIR PROTEIN XRCC4"/>
    <property type="match status" value="1"/>
</dbReference>
<dbReference type="FunFam" id="1.20.5.370:FF:000011">
    <property type="entry name" value="DNA repair protein XRCC4 isoform X2"/>
    <property type="match status" value="1"/>
</dbReference>
<comment type="subcellular location">
    <subcellularLocation>
        <location evidence="2">Chromosome</location>
    </subcellularLocation>
    <subcellularLocation>
        <location evidence="3">Cytoplasm</location>
    </subcellularLocation>
    <subcellularLocation>
        <location evidence="1">Nucleus</location>
    </subcellularLocation>
</comment>
<dbReference type="PANTHER" id="PTHR28559:SF1">
    <property type="entry name" value="DNA REPAIR PROTEIN XRCC4"/>
    <property type="match status" value="1"/>
</dbReference>
<evidence type="ECO:0000256" key="21">
    <source>
        <dbReference type="SAM" id="MobiDB-lite"/>
    </source>
</evidence>
<evidence type="ECO:0000256" key="19">
    <source>
        <dbReference type="ARBA" id="ARBA00079582"/>
    </source>
</evidence>
<keyword evidence="26" id="KW-1185">Reference proteome</keyword>
<evidence type="ECO:0000256" key="15">
    <source>
        <dbReference type="ARBA" id="ARBA00025728"/>
    </source>
</evidence>
<evidence type="ECO:0000256" key="6">
    <source>
        <dbReference type="ARBA" id="ARBA00022499"/>
    </source>
</evidence>
<dbReference type="AlphaFoldDB" id="A0A8T2KHR5"/>
<evidence type="ECO:0000313" key="25">
    <source>
        <dbReference type="EMBL" id="KAG8456408.1"/>
    </source>
</evidence>
<dbReference type="GO" id="GO:0006303">
    <property type="term" value="P:double-strand break repair via nonhomologous end joining"/>
    <property type="evidence" value="ECO:0007669"/>
    <property type="project" value="TreeGrafter"/>
</dbReference>
<keyword evidence="12" id="KW-0233">DNA recombination</keyword>
<protein>
    <recommendedName>
        <fullName evidence="18">DNA repair protein XRCC4</fullName>
    </recommendedName>
    <alternativeName>
        <fullName evidence="19">X-ray repair cross-complementing protein 4</fullName>
    </alternativeName>
</protein>
<dbReference type="GO" id="GO:0003677">
    <property type="term" value="F:DNA binding"/>
    <property type="evidence" value="ECO:0007669"/>
    <property type="project" value="UniProtKB-KW"/>
</dbReference>
<dbReference type="GO" id="GO:0033152">
    <property type="term" value="P:immunoglobulin V(D)J recombination"/>
    <property type="evidence" value="ECO:0007669"/>
    <property type="project" value="TreeGrafter"/>
</dbReference>
<dbReference type="OrthoDB" id="8064436at2759"/>
<dbReference type="Proteomes" id="UP000812440">
    <property type="component" value="Chromosome 1"/>
</dbReference>
<keyword evidence="9" id="KW-0832">Ubl conjugation</keyword>
<dbReference type="SUPFAM" id="SSF50809">
    <property type="entry name" value="XRCC4, N-terminal domain"/>
    <property type="match status" value="1"/>
</dbReference>
<evidence type="ECO:0000256" key="14">
    <source>
        <dbReference type="ARBA" id="ARBA00023242"/>
    </source>
</evidence>
<evidence type="ECO:0000256" key="20">
    <source>
        <dbReference type="SAM" id="Coils"/>
    </source>
</evidence>
<dbReference type="GO" id="GO:0005694">
    <property type="term" value="C:chromosome"/>
    <property type="evidence" value="ECO:0007669"/>
    <property type="project" value="UniProtKB-SubCell"/>
</dbReference>
<dbReference type="InterPro" id="IPR053963">
    <property type="entry name" value="XRCC4_C"/>
</dbReference>
<evidence type="ECO:0000259" key="23">
    <source>
        <dbReference type="Pfam" id="PF21924"/>
    </source>
</evidence>
<comment type="caution">
    <text evidence="25">The sequence shown here is derived from an EMBL/GenBank/DDBJ whole genome shotgun (WGS) entry which is preliminary data.</text>
</comment>
<dbReference type="InterPro" id="IPR038051">
    <property type="entry name" value="XRCC4-like_N_sf"/>
</dbReference>
<keyword evidence="5" id="KW-0963">Cytoplasm</keyword>
<feature type="domain" description="XRCC4 N-terminal" evidence="22">
    <location>
        <begin position="18"/>
        <end position="119"/>
    </location>
</feature>
<keyword evidence="14" id="KW-0539">Nucleus</keyword>
<dbReference type="Pfam" id="PF06632">
    <property type="entry name" value="XRCC4"/>
    <property type="match status" value="1"/>
</dbReference>
<dbReference type="Gene3D" id="2.170.210.10">
    <property type="entry name" value="DNA double-strand break repair and VJ recombination XRCC4, N-terminal"/>
    <property type="match status" value="1"/>
</dbReference>
<comment type="function">
    <text evidence="16">Acts as an activator of the phospholipid scramblase activity of XKR4. This form, which is generated upon caspase-3 (CASP3) cleavage, translocates into the cytoplasm and interacts with XKR4, thereby promoting phosphatidylserine scramblase activity of XKR4 and leading to phosphatidylserine exposure on apoptotic cell surface.</text>
</comment>
<proteinExistence type="inferred from homology"/>
<evidence type="ECO:0000256" key="5">
    <source>
        <dbReference type="ARBA" id="ARBA00022490"/>
    </source>
</evidence>
<dbReference type="SUPFAM" id="SSF58022">
    <property type="entry name" value="XRCC4, C-terminal oligomerization domain"/>
    <property type="match status" value="1"/>
</dbReference>
<accession>A0A8T2KHR5</accession>
<keyword evidence="7" id="KW-0597">Phosphoprotein</keyword>
<dbReference type="Pfam" id="PF21924">
    <property type="entry name" value="XRCC4_CC"/>
    <property type="match status" value="1"/>
</dbReference>
<dbReference type="InterPro" id="IPR014751">
    <property type="entry name" value="XRCC4-like_C"/>
</dbReference>
<dbReference type="GO" id="GO:0005737">
    <property type="term" value="C:cytoplasm"/>
    <property type="evidence" value="ECO:0007669"/>
    <property type="project" value="UniProtKB-SubCell"/>
</dbReference>
<dbReference type="Pfam" id="PF21925">
    <property type="entry name" value="XRCC4_C"/>
    <property type="match status" value="1"/>
</dbReference>
<evidence type="ECO:0000256" key="9">
    <source>
        <dbReference type="ARBA" id="ARBA00022843"/>
    </source>
</evidence>
<evidence type="ECO:0000256" key="11">
    <source>
        <dbReference type="ARBA" id="ARBA00023125"/>
    </source>
</evidence>
<evidence type="ECO:0000259" key="24">
    <source>
        <dbReference type="Pfam" id="PF21925"/>
    </source>
</evidence>
<evidence type="ECO:0000256" key="17">
    <source>
        <dbReference type="ARBA" id="ARBA00061809"/>
    </source>
</evidence>
<keyword evidence="6" id="KW-1017">Isopeptide bond</keyword>
<dbReference type="CDD" id="cd22283">
    <property type="entry name" value="HD_XRCC4_N"/>
    <property type="match status" value="1"/>
</dbReference>
<feature type="compositionally biased region" description="Basic and acidic residues" evidence="21">
    <location>
        <begin position="287"/>
        <end position="300"/>
    </location>
</feature>
<dbReference type="GO" id="GO:0010165">
    <property type="term" value="P:response to X-ray"/>
    <property type="evidence" value="ECO:0007669"/>
    <property type="project" value="TreeGrafter"/>
</dbReference>
<feature type="domain" description="XRCC4 C-terminal" evidence="24">
    <location>
        <begin position="230"/>
        <end position="335"/>
    </location>
</feature>
<keyword evidence="13" id="KW-0234">DNA repair</keyword>
<dbReference type="InterPro" id="IPR053962">
    <property type="entry name" value="XRCC4_CC"/>
</dbReference>
<feature type="coiled-coil region" evidence="20">
    <location>
        <begin position="189"/>
        <end position="216"/>
    </location>
</feature>
<evidence type="ECO:0000256" key="1">
    <source>
        <dbReference type="ARBA" id="ARBA00004123"/>
    </source>
</evidence>
<dbReference type="GO" id="GO:0032807">
    <property type="term" value="C:DNA ligase IV complex"/>
    <property type="evidence" value="ECO:0007669"/>
    <property type="project" value="TreeGrafter"/>
</dbReference>
<reference evidence="25" key="1">
    <citation type="thesis" date="2020" institute="ProQuest LLC" country="789 East Eisenhower Parkway, Ann Arbor, MI, USA">
        <title>Comparative Genomics and Chromosome Evolution.</title>
        <authorList>
            <person name="Mudd A.B."/>
        </authorList>
    </citation>
    <scope>NUCLEOTIDE SEQUENCE</scope>
    <source>
        <strain evidence="25">Female2</strain>
        <tissue evidence="25">Blood</tissue>
    </source>
</reference>
<evidence type="ECO:0000256" key="7">
    <source>
        <dbReference type="ARBA" id="ARBA00022553"/>
    </source>
</evidence>
<evidence type="ECO:0000256" key="13">
    <source>
        <dbReference type="ARBA" id="ARBA00023204"/>
    </source>
</evidence>
<feature type="region of interest" description="Disordered" evidence="21">
    <location>
        <begin position="234"/>
        <end position="337"/>
    </location>
</feature>